<dbReference type="AlphaFoldDB" id="A0A379SFP6"/>
<reference evidence="1 2" key="1">
    <citation type="submission" date="2018-06" db="EMBL/GenBank/DDBJ databases">
        <authorList>
            <consortium name="Pathogen Informatics"/>
            <person name="Doyle S."/>
        </authorList>
    </citation>
    <scope>NUCLEOTIDE SEQUENCE [LARGE SCALE GENOMIC DNA]</scope>
    <source>
        <strain evidence="1 2">NCTC10718</strain>
    </source>
</reference>
<accession>A0A379SFP6</accession>
<gene>
    <name evidence="1" type="ORF">NCTC10718_05219</name>
</gene>
<dbReference type="Proteomes" id="UP000254332">
    <property type="component" value="Unassembled WGS sequence"/>
</dbReference>
<evidence type="ECO:0000313" key="2">
    <source>
        <dbReference type="Proteomes" id="UP000254332"/>
    </source>
</evidence>
<organism evidence="1 2">
    <name type="scientific">Salmonella enterica</name>
    <name type="common">Salmonella choleraesuis</name>
    <dbReference type="NCBI Taxonomy" id="28901"/>
    <lineage>
        <taxon>Bacteria</taxon>
        <taxon>Pseudomonadati</taxon>
        <taxon>Pseudomonadota</taxon>
        <taxon>Gammaproteobacteria</taxon>
        <taxon>Enterobacterales</taxon>
        <taxon>Enterobacteriaceae</taxon>
        <taxon>Salmonella</taxon>
    </lineage>
</organism>
<dbReference type="EMBL" id="UGWQ01000004">
    <property type="protein sequence ID" value="SUG27888.1"/>
    <property type="molecule type" value="Genomic_DNA"/>
</dbReference>
<proteinExistence type="predicted"/>
<sequence>MVYFVAFAAVVFPAICLQSGPHYSRCSARCAGYSGVPDSPESDGCRRRYRRGRSHRHDVTCADGRKAKVRFLPQRRERILPKLLTGEGAAGAGDEEPVIIRFSPFFTHPEPGAQGAALFRQDGLNGGEAVLESSDEEGAPGDIDIRETEAESFGGAQAVVPGHHNEAVVAFGVRAVKGGIQQGPDLGGERNLRFCMMVNLRKYDSEKPEKPAGKSDGGECNAEAAGENATECAAKAPCIFSPDGNAGGTLYPGRNIQCHQVYEECSGIVLKSSGAYRRIPPPSFFMLSKYGVVH</sequence>
<protein>
    <submittedName>
        <fullName evidence="1">Uncharacterized protein</fullName>
    </submittedName>
</protein>
<name>A0A379SFP6_SALER</name>
<evidence type="ECO:0000313" key="1">
    <source>
        <dbReference type="EMBL" id="SUG27888.1"/>
    </source>
</evidence>